<accession>A0AAV2N4Y8</accession>
<proteinExistence type="predicted"/>
<organism evidence="2 3">
    <name type="scientific">Lasius platythorax</name>
    <dbReference type="NCBI Taxonomy" id="488582"/>
    <lineage>
        <taxon>Eukaryota</taxon>
        <taxon>Metazoa</taxon>
        <taxon>Ecdysozoa</taxon>
        <taxon>Arthropoda</taxon>
        <taxon>Hexapoda</taxon>
        <taxon>Insecta</taxon>
        <taxon>Pterygota</taxon>
        <taxon>Neoptera</taxon>
        <taxon>Endopterygota</taxon>
        <taxon>Hymenoptera</taxon>
        <taxon>Apocrita</taxon>
        <taxon>Aculeata</taxon>
        <taxon>Formicoidea</taxon>
        <taxon>Formicidae</taxon>
        <taxon>Formicinae</taxon>
        <taxon>Lasius</taxon>
        <taxon>Lasius</taxon>
    </lineage>
</organism>
<name>A0AAV2N4Y8_9HYME</name>
<evidence type="ECO:0000313" key="2">
    <source>
        <dbReference type="EMBL" id="CAL1674103.1"/>
    </source>
</evidence>
<sequence length="89" mass="9894">MSPSETIRSTGEREHDATTLVIDFEMQSCNMPTRPKVRSLETNDKAASNNDGPMTLPDRVNDRTNAIVSDMLCVRAPETEVRVEDDGVK</sequence>
<reference evidence="2 3" key="1">
    <citation type="submission" date="2024-04" db="EMBL/GenBank/DDBJ databases">
        <authorList>
            <consortium name="Molecular Ecology Group"/>
        </authorList>
    </citation>
    <scope>NUCLEOTIDE SEQUENCE [LARGE SCALE GENOMIC DNA]</scope>
</reference>
<keyword evidence="3" id="KW-1185">Reference proteome</keyword>
<dbReference type="EMBL" id="OZ034824">
    <property type="protein sequence ID" value="CAL1674103.1"/>
    <property type="molecule type" value="Genomic_DNA"/>
</dbReference>
<dbReference type="Proteomes" id="UP001497644">
    <property type="component" value="Chromosome 1"/>
</dbReference>
<evidence type="ECO:0000313" key="3">
    <source>
        <dbReference type="Proteomes" id="UP001497644"/>
    </source>
</evidence>
<protein>
    <submittedName>
        <fullName evidence="2">Uncharacterized protein</fullName>
    </submittedName>
</protein>
<evidence type="ECO:0000256" key="1">
    <source>
        <dbReference type="SAM" id="MobiDB-lite"/>
    </source>
</evidence>
<dbReference type="AlphaFoldDB" id="A0AAV2N4Y8"/>
<feature type="region of interest" description="Disordered" evidence="1">
    <location>
        <begin position="34"/>
        <end position="60"/>
    </location>
</feature>
<gene>
    <name evidence="2" type="ORF">LPLAT_LOCUS857</name>
</gene>